<dbReference type="PANTHER" id="PTHR33525">
    <property type="match status" value="1"/>
</dbReference>
<evidence type="ECO:0000313" key="2">
    <source>
        <dbReference type="EMBL" id="MCB8875228.1"/>
    </source>
</evidence>
<dbReference type="AlphaFoldDB" id="A0A963YRW0"/>
<dbReference type="InterPro" id="IPR035919">
    <property type="entry name" value="EAL_sf"/>
</dbReference>
<dbReference type="SMART" id="SM00052">
    <property type="entry name" value="EAL"/>
    <property type="match status" value="1"/>
</dbReference>
<sequence length="420" mass="46145">MTAFRATTEPERKGTLAADVFLGRQPIVGKHRELFAYELLFRSGQPNFAAVVDDVAATATVIDTMFSALGLQQALGDRRGFINVNADVLMSDIVEILPPSRIVLEILEHVDLTPAILARCKQLRARGFQLALDDVVDLKPEHRVFLHHVDYVKFEIAGQERAALAKLVRDVRAHGARPLAEKVEAVAQYEDCKAIGFDLFQGYFFARPTVLTARRMQPSKMVLIRILRLLAQDPDNSTLEVAVKEAPDLAMRLLRMASSAAFSPVHKVTSLRQAIFLLGHQAIGRLVQIMLFAEHGGTKLGSDPLVQTAAVRGRLMENLAVALGRAHLREEAFTVGILSLADSLFGQSMAELAELLNLADDLRAALVARSGALGQLLNLVEASESRDAKSLAAMADLWGDQDRMDFNRLQVEAIAWASRL</sequence>
<dbReference type="InterPro" id="IPR013976">
    <property type="entry name" value="HDOD"/>
</dbReference>
<dbReference type="InterPro" id="IPR001633">
    <property type="entry name" value="EAL_dom"/>
</dbReference>
<dbReference type="Gene3D" id="1.10.3210.10">
    <property type="entry name" value="Hypothetical protein af1432"/>
    <property type="match status" value="1"/>
</dbReference>
<dbReference type="InterPro" id="IPR052340">
    <property type="entry name" value="RNase_Y/CdgJ"/>
</dbReference>
<dbReference type="Pfam" id="PF00563">
    <property type="entry name" value="EAL"/>
    <property type="match status" value="1"/>
</dbReference>
<dbReference type="Proteomes" id="UP000708298">
    <property type="component" value="Unassembled WGS sequence"/>
</dbReference>
<dbReference type="Gene3D" id="3.20.20.450">
    <property type="entry name" value="EAL domain"/>
    <property type="match status" value="1"/>
</dbReference>
<feature type="domain" description="HDOD" evidence="1">
    <location>
        <begin position="216"/>
        <end position="404"/>
    </location>
</feature>
<dbReference type="PIRSF" id="PIRSF003180">
    <property type="entry name" value="DiGMPpdiest_YuxH"/>
    <property type="match status" value="1"/>
</dbReference>
<dbReference type="EMBL" id="JAESVB010000003">
    <property type="protein sequence ID" value="MCB8875228.1"/>
    <property type="molecule type" value="Genomic_DNA"/>
</dbReference>
<proteinExistence type="predicted"/>
<dbReference type="PROSITE" id="PS51833">
    <property type="entry name" value="HDOD"/>
    <property type="match status" value="1"/>
</dbReference>
<accession>A0A963YRW0</accession>
<dbReference type="RefSeq" id="WP_227320897.1">
    <property type="nucleotide sequence ID" value="NZ_JAESVB010000003.1"/>
</dbReference>
<dbReference type="PANTHER" id="PTHR33525:SF4">
    <property type="entry name" value="CYCLIC DI-GMP PHOSPHODIESTERASE CDGJ"/>
    <property type="match status" value="1"/>
</dbReference>
<reference evidence="2" key="1">
    <citation type="journal article" date="2021" name="Microorganisms">
        <title>Acidisoma silvae sp. nov. and Acidisomacellulosilytica sp. nov., Two Acidophilic Bacteria Isolated from Decaying Wood, Hydrolyzing Cellulose and Producing Poly-3-hydroxybutyrate.</title>
        <authorList>
            <person name="Mieszkin S."/>
            <person name="Pouder E."/>
            <person name="Uroz S."/>
            <person name="Simon-Colin C."/>
            <person name="Alain K."/>
        </authorList>
    </citation>
    <scope>NUCLEOTIDE SEQUENCE</scope>
    <source>
        <strain evidence="2">HW T2.11</strain>
    </source>
</reference>
<keyword evidence="3" id="KW-1185">Reference proteome</keyword>
<organism evidence="2 3">
    <name type="scientific">Acidisoma silvae</name>
    <dbReference type="NCBI Taxonomy" id="2802396"/>
    <lineage>
        <taxon>Bacteria</taxon>
        <taxon>Pseudomonadati</taxon>
        <taxon>Pseudomonadota</taxon>
        <taxon>Alphaproteobacteria</taxon>
        <taxon>Acetobacterales</taxon>
        <taxon>Acidocellaceae</taxon>
        <taxon>Acidisoma</taxon>
    </lineage>
</organism>
<dbReference type="SUPFAM" id="SSF109604">
    <property type="entry name" value="HD-domain/PDEase-like"/>
    <property type="match status" value="1"/>
</dbReference>
<dbReference type="Pfam" id="PF08668">
    <property type="entry name" value="HDOD"/>
    <property type="match status" value="1"/>
</dbReference>
<evidence type="ECO:0000313" key="3">
    <source>
        <dbReference type="Proteomes" id="UP000708298"/>
    </source>
</evidence>
<gene>
    <name evidence="2" type="ORF">ASILVAE211_08560</name>
</gene>
<protein>
    <submittedName>
        <fullName evidence="2">EAL domain-containing protein</fullName>
    </submittedName>
</protein>
<name>A0A963YRW0_9PROT</name>
<dbReference type="SUPFAM" id="SSF141868">
    <property type="entry name" value="EAL domain-like"/>
    <property type="match status" value="1"/>
</dbReference>
<comment type="caution">
    <text evidence="2">The sequence shown here is derived from an EMBL/GenBank/DDBJ whole genome shotgun (WGS) entry which is preliminary data.</text>
</comment>
<dbReference type="InterPro" id="IPR014408">
    <property type="entry name" value="dGMP_Pdiesterase_EAL/HD-GYP"/>
</dbReference>
<evidence type="ECO:0000259" key="1">
    <source>
        <dbReference type="PROSITE" id="PS51833"/>
    </source>
</evidence>
<reference evidence="2" key="2">
    <citation type="submission" date="2021-01" db="EMBL/GenBank/DDBJ databases">
        <authorList>
            <person name="Mieszkin S."/>
            <person name="Pouder E."/>
            <person name="Alain K."/>
        </authorList>
    </citation>
    <scope>NUCLEOTIDE SEQUENCE</scope>
    <source>
        <strain evidence="2">HW T2.11</strain>
    </source>
</reference>